<keyword evidence="2" id="KW-0732">Signal</keyword>
<feature type="signal peptide" evidence="2">
    <location>
        <begin position="1"/>
        <end position="25"/>
    </location>
</feature>
<evidence type="ECO:0000256" key="2">
    <source>
        <dbReference type="SAM" id="SignalP"/>
    </source>
</evidence>
<feature type="chain" id="PRO_5019124079" description="CcmD family protein" evidence="2">
    <location>
        <begin position="26"/>
        <end position="93"/>
    </location>
</feature>
<proteinExistence type="predicted"/>
<comment type="caution">
    <text evidence="3">The sequence shown here is derived from an EMBL/GenBank/DDBJ whole genome shotgun (WGS) entry which is preliminary data.</text>
</comment>
<evidence type="ECO:0000256" key="1">
    <source>
        <dbReference type="SAM" id="Phobius"/>
    </source>
</evidence>
<dbReference type="Proteomes" id="UP000283433">
    <property type="component" value="Unassembled WGS sequence"/>
</dbReference>
<name>A0A419S603_9SPHI</name>
<organism evidence="3 4">
    <name type="scientific">Pelobium manganitolerans</name>
    <dbReference type="NCBI Taxonomy" id="1842495"/>
    <lineage>
        <taxon>Bacteria</taxon>
        <taxon>Pseudomonadati</taxon>
        <taxon>Bacteroidota</taxon>
        <taxon>Sphingobacteriia</taxon>
        <taxon>Sphingobacteriales</taxon>
        <taxon>Sphingobacteriaceae</taxon>
        <taxon>Pelobium</taxon>
    </lineage>
</organism>
<dbReference type="AlphaFoldDB" id="A0A419S603"/>
<keyword evidence="1" id="KW-0812">Transmembrane</keyword>
<dbReference type="EMBL" id="MBTA01000023">
    <property type="protein sequence ID" value="RKD16146.1"/>
    <property type="molecule type" value="Genomic_DNA"/>
</dbReference>
<sequence>MKQLNIFKTSLAVIYLLLAEAVAQACEVCNQNQPKILRGITHGGGPQSNWDYFVVIAMVIITVYTLYATIRCFLKPQHEGKYNNIKNAILNQQ</sequence>
<evidence type="ECO:0008006" key="5">
    <source>
        <dbReference type="Google" id="ProtNLM"/>
    </source>
</evidence>
<dbReference type="OrthoDB" id="678322at2"/>
<feature type="transmembrane region" description="Helical" evidence="1">
    <location>
        <begin position="52"/>
        <end position="74"/>
    </location>
</feature>
<keyword evidence="1" id="KW-0472">Membrane</keyword>
<dbReference type="RefSeq" id="WP_120181643.1">
    <property type="nucleotide sequence ID" value="NZ_MBTA01000023.1"/>
</dbReference>
<keyword evidence="1" id="KW-1133">Transmembrane helix</keyword>
<evidence type="ECO:0000313" key="4">
    <source>
        <dbReference type="Proteomes" id="UP000283433"/>
    </source>
</evidence>
<reference evidence="3 4" key="1">
    <citation type="submission" date="2016-07" db="EMBL/GenBank/DDBJ databases">
        <title>Genome of Pelobium manganitolerans.</title>
        <authorList>
            <person name="Wu S."/>
            <person name="Wang G."/>
        </authorList>
    </citation>
    <scope>NUCLEOTIDE SEQUENCE [LARGE SCALE GENOMIC DNA]</scope>
    <source>
        <strain evidence="3 4">YS-25</strain>
    </source>
</reference>
<accession>A0A419S603</accession>
<protein>
    <recommendedName>
        <fullName evidence="5">CcmD family protein</fullName>
    </recommendedName>
</protein>
<evidence type="ECO:0000313" key="3">
    <source>
        <dbReference type="EMBL" id="RKD16146.1"/>
    </source>
</evidence>
<keyword evidence="4" id="KW-1185">Reference proteome</keyword>
<gene>
    <name evidence="3" type="ORF">BCY91_04490</name>
</gene>